<feature type="transmembrane region" description="Helical" evidence="7">
    <location>
        <begin position="26"/>
        <end position="45"/>
    </location>
</feature>
<dbReference type="InterPro" id="IPR036259">
    <property type="entry name" value="MFS_trans_sf"/>
</dbReference>
<keyword evidence="6 7" id="KW-0472">Membrane</keyword>
<evidence type="ECO:0000256" key="2">
    <source>
        <dbReference type="ARBA" id="ARBA00022448"/>
    </source>
</evidence>
<feature type="transmembrane region" description="Helical" evidence="7">
    <location>
        <begin position="239"/>
        <end position="264"/>
    </location>
</feature>
<feature type="transmembrane region" description="Helical" evidence="7">
    <location>
        <begin position="367"/>
        <end position="391"/>
    </location>
</feature>
<feature type="transmembrane region" description="Helical" evidence="7">
    <location>
        <begin position="276"/>
        <end position="294"/>
    </location>
</feature>
<dbReference type="Pfam" id="PF00083">
    <property type="entry name" value="Sugar_tr"/>
    <property type="match status" value="1"/>
</dbReference>
<dbReference type="RefSeq" id="WP_179794961.1">
    <property type="nucleotide sequence ID" value="NZ_BAABHP010000014.1"/>
</dbReference>
<feature type="transmembrane region" description="Helical" evidence="7">
    <location>
        <begin position="397"/>
        <end position="418"/>
    </location>
</feature>
<evidence type="ECO:0000259" key="8">
    <source>
        <dbReference type="PROSITE" id="PS50850"/>
    </source>
</evidence>
<feature type="transmembrane region" description="Helical" evidence="7">
    <location>
        <begin position="87"/>
        <end position="111"/>
    </location>
</feature>
<evidence type="ECO:0000313" key="10">
    <source>
        <dbReference type="Proteomes" id="UP000535890"/>
    </source>
</evidence>
<keyword evidence="3" id="KW-1003">Cell membrane</keyword>
<name>A0A7Y9DXR2_9PSEU</name>
<keyword evidence="4 7" id="KW-0812">Transmembrane</keyword>
<dbReference type="InterPro" id="IPR011701">
    <property type="entry name" value="MFS"/>
</dbReference>
<dbReference type="PROSITE" id="PS50850">
    <property type="entry name" value="MFS"/>
    <property type="match status" value="1"/>
</dbReference>
<dbReference type="GO" id="GO:0022857">
    <property type="term" value="F:transmembrane transporter activity"/>
    <property type="evidence" value="ECO:0007669"/>
    <property type="project" value="InterPro"/>
</dbReference>
<dbReference type="Gene3D" id="1.20.1250.20">
    <property type="entry name" value="MFS general substrate transporter like domains"/>
    <property type="match status" value="2"/>
</dbReference>
<dbReference type="Pfam" id="PF07690">
    <property type="entry name" value="MFS_1"/>
    <property type="match status" value="1"/>
</dbReference>
<accession>A0A7Y9DXR2</accession>
<evidence type="ECO:0000256" key="4">
    <source>
        <dbReference type="ARBA" id="ARBA00022692"/>
    </source>
</evidence>
<proteinExistence type="predicted"/>
<reference evidence="9 10" key="1">
    <citation type="submission" date="2020-07" db="EMBL/GenBank/DDBJ databases">
        <title>Sequencing the genomes of 1000 actinobacteria strains.</title>
        <authorList>
            <person name="Klenk H.-P."/>
        </authorList>
    </citation>
    <scope>NUCLEOTIDE SEQUENCE [LARGE SCALE GENOMIC DNA]</scope>
    <source>
        <strain evidence="9 10">DSM 45772</strain>
    </source>
</reference>
<feature type="transmembrane region" description="Helical" evidence="7">
    <location>
        <begin position="190"/>
        <end position="209"/>
    </location>
</feature>
<comment type="caution">
    <text evidence="9">The sequence shown here is derived from an EMBL/GenBank/DDBJ whole genome shotgun (WGS) entry which is preliminary data.</text>
</comment>
<dbReference type="SUPFAM" id="SSF103473">
    <property type="entry name" value="MFS general substrate transporter"/>
    <property type="match status" value="1"/>
</dbReference>
<feature type="transmembrane region" description="Helical" evidence="7">
    <location>
        <begin position="154"/>
        <end position="178"/>
    </location>
</feature>
<dbReference type="GO" id="GO:0005886">
    <property type="term" value="C:plasma membrane"/>
    <property type="evidence" value="ECO:0007669"/>
    <property type="project" value="UniProtKB-SubCell"/>
</dbReference>
<dbReference type="PANTHER" id="PTHR43045:SF1">
    <property type="entry name" value="SHIKIMATE TRANSPORTER"/>
    <property type="match status" value="1"/>
</dbReference>
<keyword evidence="2" id="KW-0813">Transport</keyword>
<feature type="transmembrane region" description="Helical" evidence="7">
    <location>
        <begin position="306"/>
        <end position="324"/>
    </location>
</feature>
<sequence length="446" mass="46368">MSVTTGPRRSPAKAVIASWIGTTIEYYDFAIYGLASSLVFAKLFFPTFDPLAGTLIALSTFGVGYVARPLGALVFGHFGDRIGRRTVLVVTLLMMGGSTFLIGLLPTYASIGLGAPILLVALRVLQGISVGGEYSGAVLMTVEHSERARRGVRGALVNTGTSTGMILSNLVFLAVLTLPEQALLSWGWRIPFLLSGILVVVGLVVRWTLEESPDFVEAKQAGAVRRLPLVEVLRGSGRAVVLVALATISAGMVFTLTTVFSISYGRLALGLSSSTMLSVLLPAAVVLLVAIPIAGRLADRVGVRRVFLVGAAGLVVTPFVWFALLDTRSYGLMLLGFAVVFLAYSANYAVFPVYFSGVFPPALRFSGMGIGFTIGTILGNAFAPAVAASLLEATGGWWGIALYMAGGAVVSLLAGLALRLPADGPAAPARPTATGPETSAVPTAGA</sequence>
<protein>
    <submittedName>
        <fullName evidence="9">MFS family permease</fullName>
    </submittedName>
</protein>
<comment type="subcellular location">
    <subcellularLocation>
        <location evidence="1">Cell membrane</location>
        <topology evidence="1">Multi-pass membrane protein</topology>
    </subcellularLocation>
</comment>
<feature type="transmembrane region" description="Helical" evidence="7">
    <location>
        <begin position="51"/>
        <end position="75"/>
    </location>
</feature>
<evidence type="ECO:0000256" key="6">
    <source>
        <dbReference type="ARBA" id="ARBA00023136"/>
    </source>
</evidence>
<evidence type="ECO:0000313" key="9">
    <source>
        <dbReference type="EMBL" id="NYD37395.1"/>
    </source>
</evidence>
<dbReference type="InterPro" id="IPR020846">
    <property type="entry name" value="MFS_dom"/>
</dbReference>
<dbReference type="InterPro" id="IPR005828">
    <property type="entry name" value="MFS_sugar_transport-like"/>
</dbReference>
<evidence type="ECO:0000256" key="5">
    <source>
        <dbReference type="ARBA" id="ARBA00022989"/>
    </source>
</evidence>
<dbReference type="PANTHER" id="PTHR43045">
    <property type="entry name" value="SHIKIMATE TRANSPORTER"/>
    <property type="match status" value="1"/>
</dbReference>
<dbReference type="CDD" id="cd17369">
    <property type="entry name" value="MFS_ShiA_like"/>
    <property type="match status" value="1"/>
</dbReference>
<dbReference type="EMBL" id="JACCBN010000001">
    <property type="protein sequence ID" value="NYD37395.1"/>
    <property type="molecule type" value="Genomic_DNA"/>
</dbReference>
<keyword evidence="5 7" id="KW-1133">Transmembrane helix</keyword>
<feature type="domain" description="Major facilitator superfamily (MFS) profile" evidence="8">
    <location>
        <begin position="14"/>
        <end position="423"/>
    </location>
</feature>
<gene>
    <name evidence="9" type="ORF">BJ983_003497</name>
</gene>
<organism evidence="9 10">
    <name type="scientific">Actinomycetospora corticicola</name>
    <dbReference type="NCBI Taxonomy" id="663602"/>
    <lineage>
        <taxon>Bacteria</taxon>
        <taxon>Bacillati</taxon>
        <taxon>Actinomycetota</taxon>
        <taxon>Actinomycetes</taxon>
        <taxon>Pseudonocardiales</taxon>
        <taxon>Pseudonocardiaceae</taxon>
        <taxon>Actinomycetospora</taxon>
    </lineage>
</organism>
<dbReference type="AlphaFoldDB" id="A0A7Y9DXR2"/>
<evidence type="ECO:0000256" key="3">
    <source>
        <dbReference type="ARBA" id="ARBA00022475"/>
    </source>
</evidence>
<evidence type="ECO:0000256" key="7">
    <source>
        <dbReference type="SAM" id="Phobius"/>
    </source>
</evidence>
<dbReference type="Proteomes" id="UP000535890">
    <property type="component" value="Unassembled WGS sequence"/>
</dbReference>
<feature type="transmembrane region" description="Helical" evidence="7">
    <location>
        <begin position="117"/>
        <end position="142"/>
    </location>
</feature>
<feature type="transmembrane region" description="Helical" evidence="7">
    <location>
        <begin position="330"/>
        <end position="355"/>
    </location>
</feature>
<evidence type="ECO:0000256" key="1">
    <source>
        <dbReference type="ARBA" id="ARBA00004651"/>
    </source>
</evidence>
<keyword evidence="10" id="KW-1185">Reference proteome</keyword>